<feature type="domain" description="Phage shock protein PspC N-terminal" evidence="7">
    <location>
        <begin position="3"/>
        <end position="62"/>
    </location>
</feature>
<sequence length="67" mass="7267">MSKRLTRSKDKRMLTGVLGGVAEYFNADATIVRLIFVILAIITTGFPLSLLYIIAAVIIPNEGDVVS</sequence>
<evidence type="ECO:0000256" key="6">
    <source>
        <dbReference type="SAM" id="Phobius"/>
    </source>
</evidence>
<keyword evidence="5 6" id="KW-0472">Membrane</keyword>
<comment type="subcellular location">
    <subcellularLocation>
        <location evidence="1">Cell membrane</location>
        <topology evidence="1">Single-pass membrane protein</topology>
    </subcellularLocation>
</comment>
<dbReference type="RefSeq" id="WP_036817419.1">
    <property type="nucleotide sequence ID" value="NZ_AVBF01000011.1"/>
</dbReference>
<evidence type="ECO:0000313" key="9">
    <source>
        <dbReference type="Proteomes" id="UP000030147"/>
    </source>
</evidence>
<evidence type="ECO:0000256" key="3">
    <source>
        <dbReference type="ARBA" id="ARBA00022692"/>
    </source>
</evidence>
<comment type="caution">
    <text evidence="8">The sequence shown here is derived from an EMBL/GenBank/DDBJ whole genome shotgun (WGS) entry which is preliminary data.</text>
</comment>
<evidence type="ECO:0000259" key="7">
    <source>
        <dbReference type="Pfam" id="PF04024"/>
    </source>
</evidence>
<dbReference type="PANTHER" id="PTHR33885:SF3">
    <property type="entry name" value="PHAGE SHOCK PROTEIN C"/>
    <property type="match status" value="1"/>
</dbReference>
<evidence type="ECO:0000256" key="2">
    <source>
        <dbReference type="ARBA" id="ARBA00022475"/>
    </source>
</evidence>
<evidence type="ECO:0000313" key="8">
    <source>
        <dbReference type="EMBL" id="KGP73601.1"/>
    </source>
</evidence>
<protein>
    <submittedName>
        <fullName evidence="8">PspC family transcriptional regulator</fullName>
    </submittedName>
</protein>
<dbReference type="GO" id="GO:0005886">
    <property type="term" value="C:plasma membrane"/>
    <property type="evidence" value="ECO:0007669"/>
    <property type="project" value="UniProtKB-SubCell"/>
</dbReference>
<keyword evidence="9" id="KW-1185">Reference proteome</keyword>
<gene>
    <name evidence="8" type="ORF">N782_04085</name>
</gene>
<accession>A0A0A2THP8</accession>
<dbReference type="OrthoDB" id="9815286at2"/>
<evidence type="ECO:0000256" key="1">
    <source>
        <dbReference type="ARBA" id="ARBA00004162"/>
    </source>
</evidence>
<dbReference type="eggNOG" id="COG1983">
    <property type="taxonomic scope" value="Bacteria"/>
</dbReference>
<proteinExistence type="predicted"/>
<organism evidence="8 9">
    <name type="scientific">Pontibacillus yanchengensis Y32</name>
    <dbReference type="NCBI Taxonomy" id="1385514"/>
    <lineage>
        <taxon>Bacteria</taxon>
        <taxon>Bacillati</taxon>
        <taxon>Bacillota</taxon>
        <taxon>Bacilli</taxon>
        <taxon>Bacillales</taxon>
        <taxon>Bacillaceae</taxon>
        <taxon>Pontibacillus</taxon>
    </lineage>
</organism>
<dbReference type="STRING" id="1385514.N782_04085"/>
<name>A0A0A2THP8_9BACI</name>
<dbReference type="InterPro" id="IPR052027">
    <property type="entry name" value="PspC"/>
</dbReference>
<evidence type="ECO:0000256" key="5">
    <source>
        <dbReference type="ARBA" id="ARBA00023136"/>
    </source>
</evidence>
<keyword evidence="4 6" id="KW-1133">Transmembrane helix</keyword>
<feature type="transmembrane region" description="Helical" evidence="6">
    <location>
        <begin position="37"/>
        <end position="59"/>
    </location>
</feature>
<dbReference type="Pfam" id="PF04024">
    <property type="entry name" value="PspC"/>
    <property type="match status" value="1"/>
</dbReference>
<dbReference type="InterPro" id="IPR007168">
    <property type="entry name" value="Phageshock_PspC_N"/>
</dbReference>
<reference evidence="8 9" key="1">
    <citation type="journal article" date="2015" name="Stand. Genomic Sci.">
        <title>High quality draft genome sequence of the moderately halophilic bacterium Pontibacillus yanchengensis Y32(T) and comparison among Pontibacillus genomes.</title>
        <authorList>
            <person name="Huang J."/>
            <person name="Qiao Z.X."/>
            <person name="Tang J.W."/>
            <person name="Wang G."/>
        </authorList>
    </citation>
    <scope>NUCLEOTIDE SEQUENCE [LARGE SCALE GENOMIC DNA]</scope>
    <source>
        <strain evidence="8 9">Y32</strain>
    </source>
</reference>
<dbReference type="Proteomes" id="UP000030147">
    <property type="component" value="Unassembled WGS sequence"/>
</dbReference>
<dbReference type="PANTHER" id="PTHR33885">
    <property type="entry name" value="PHAGE SHOCK PROTEIN C"/>
    <property type="match status" value="1"/>
</dbReference>
<evidence type="ECO:0000256" key="4">
    <source>
        <dbReference type="ARBA" id="ARBA00022989"/>
    </source>
</evidence>
<keyword evidence="3 6" id="KW-0812">Transmembrane</keyword>
<keyword evidence="2" id="KW-1003">Cell membrane</keyword>
<dbReference type="EMBL" id="AVBF01000011">
    <property type="protein sequence ID" value="KGP73601.1"/>
    <property type="molecule type" value="Genomic_DNA"/>
</dbReference>
<dbReference type="AlphaFoldDB" id="A0A0A2THP8"/>